<accession>A0ABW1ZPR7</accession>
<dbReference type="GO" id="GO:0005524">
    <property type="term" value="F:ATP binding"/>
    <property type="evidence" value="ECO:0007669"/>
    <property type="project" value="UniProtKB-KW"/>
</dbReference>
<reference evidence="3" key="1">
    <citation type="journal article" date="2019" name="Int. J. Syst. Evol. Microbiol.">
        <title>The Global Catalogue of Microorganisms (GCM) 10K type strain sequencing project: providing services to taxonomists for standard genome sequencing and annotation.</title>
        <authorList>
            <consortium name="The Broad Institute Genomics Platform"/>
            <consortium name="The Broad Institute Genome Sequencing Center for Infectious Disease"/>
            <person name="Wu L."/>
            <person name="Ma J."/>
        </authorList>
    </citation>
    <scope>NUCLEOTIDE SEQUENCE [LARGE SCALE GENOMIC DNA]</scope>
    <source>
        <strain evidence="3">CCUG 63830</strain>
    </source>
</reference>
<keyword evidence="2" id="KW-0067">ATP-binding</keyword>
<dbReference type="SUPFAM" id="SSF55874">
    <property type="entry name" value="ATPase domain of HSP90 chaperone/DNA topoisomerase II/histidine kinase"/>
    <property type="match status" value="1"/>
</dbReference>
<feature type="region of interest" description="Disordered" evidence="1">
    <location>
        <begin position="168"/>
        <end position="187"/>
    </location>
</feature>
<evidence type="ECO:0000313" key="2">
    <source>
        <dbReference type="EMBL" id="MFC6662681.1"/>
    </source>
</evidence>
<gene>
    <name evidence="2" type="ORF">ACFP90_21760</name>
</gene>
<protein>
    <submittedName>
        <fullName evidence="2">ATP-binding protein</fullName>
    </submittedName>
</protein>
<dbReference type="Gene3D" id="3.30.565.10">
    <property type="entry name" value="Histidine kinase-like ATPase, C-terminal domain"/>
    <property type="match status" value="1"/>
</dbReference>
<keyword evidence="3" id="KW-1185">Reference proteome</keyword>
<dbReference type="InterPro" id="IPR036890">
    <property type="entry name" value="HATPase_C_sf"/>
</dbReference>
<evidence type="ECO:0000256" key="1">
    <source>
        <dbReference type="SAM" id="MobiDB-lite"/>
    </source>
</evidence>
<sequence>MTLPLPMTVTPRLGPALLREIPRFFGGFGATLQELLQNALRAGATEIDFTLDGLTLTVTDNGCGLADPQVLLTAAESGWGAEVVEPAGLGALSVLNPEFAAAVTYRSRGWRFTLTPDDFAQGHPVPVEGAPPIAGFQVTVTLRRARTLPEVQRDLVARRGYAPVTVRLNGDPLPPLTPSGTRLETPAGPLYLESSTSGREPRAIWEHFPLGAGALKARLQAVGSPVVQALLDQASFTLQLDPACGVRPKLPDRNALLDDEALLRAAQGVAHVLHRYVEEQLRAAIPALGADVLRETDLRATGLASHGGLLSAFLQAEGYVPTTLSRPQTVEAYIGEDSDDDTQQGWTDDWIKTSLGVTSAADTSTQALLALLRGQGLAVPYGTPDHPEEAEWRAEGLTVFRRLSPWDRRPLAVLAERLTLGAQTVPVAVHAQPSQGDSGPICLVLGGTPEEAEAYLRAHQADVGGLLLLALLDAGDLRECDLAGEDDITVTAADLGDALLASFISAFFSQRAQAQEEVERLGASAGRLRAARHALETVGQAETALAADLQDTLGLLEREEAQRRARREVLIQEHRLA</sequence>
<dbReference type="Proteomes" id="UP001596317">
    <property type="component" value="Unassembled WGS sequence"/>
</dbReference>
<name>A0ABW1ZPR7_9DEIO</name>
<evidence type="ECO:0000313" key="3">
    <source>
        <dbReference type="Proteomes" id="UP001596317"/>
    </source>
</evidence>
<keyword evidence="2" id="KW-0547">Nucleotide-binding</keyword>
<dbReference type="EMBL" id="JBHSWB010000002">
    <property type="protein sequence ID" value="MFC6662681.1"/>
    <property type="molecule type" value="Genomic_DNA"/>
</dbReference>
<proteinExistence type="predicted"/>
<comment type="caution">
    <text evidence="2">The sequence shown here is derived from an EMBL/GenBank/DDBJ whole genome shotgun (WGS) entry which is preliminary data.</text>
</comment>
<organism evidence="2 3">
    <name type="scientific">Deinococcus multiflagellatus</name>
    <dbReference type="NCBI Taxonomy" id="1656887"/>
    <lineage>
        <taxon>Bacteria</taxon>
        <taxon>Thermotogati</taxon>
        <taxon>Deinococcota</taxon>
        <taxon>Deinococci</taxon>
        <taxon>Deinococcales</taxon>
        <taxon>Deinococcaceae</taxon>
        <taxon>Deinococcus</taxon>
    </lineage>
</organism>